<dbReference type="Pfam" id="PF00128">
    <property type="entry name" value="Alpha-amylase"/>
    <property type="match status" value="1"/>
</dbReference>
<dbReference type="Gene3D" id="3.20.20.80">
    <property type="entry name" value="Glycosidases"/>
    <property type="match status" value="1"/>
</dbReference>
<dbReference type="InterPro" id="IPR013783">
    <property type="entry name" value="Ig-like_fold"/>
</dbReference>
<dbReference type="Pfam" id="PF21702">
    <property type="entry name" value="GLGE_C"/>
    <property type="match status" value="1"/>
</dbReference>
<dbReference type="Proteomes" id="UP000075320">
    <property type="component" value="Unassembled WGS sequence"/>
</dbReference>
<dbReference type="InterPro" id="IPR021828">
    <property type="entry name" value="GlgE_dom_N/S"/>
</dbReference>
<feature type="binding site" evidence="6">
    <location>
        <position position="356"/>
    </location>
    <ligand>
        <name>alpha-maltose 1-phosphate</name>
        <dbReference type="ChEBI" id="CHEBI:63576"/>
    </ligand>
</feature>
<feature type="binding site" evidence="6">
    <location>
        <begin position="534"/>
        <end position="535"/>
    </location>
    <ligand>
        <name>alpha-maltose 1-phosphate</name>
        <dbReference type="ChEBI" id="CHEBI:63576"/>
    </ligand>
</feature>
<dbReference type="EC" id="2.4.99.16" evidence="6"/>
<evidence type="ECO:0000256" key="1">
    <source>
        <dbReference type="ARBA" id="ARBA00011738"/>
    </source>
</evidence>
<comment type="similarity">
    <text evidence="6">Belongs to the glycosyl hydrolase 13 family. GlgE subfamily.</text>
</comment>
<comment type="subunit">
    <text evidence="1 6">Homodimer.</text>
</comment>
<sequence length="671" mass="78424">MQIDKLFNESENPPSIVVIDRVLPEIDSGKFAIKRYIDEEIKITAHLLVHGHDLPKGRLWYRHETEKNYTKVDLVSKGNDEWEASFKPKKLGRYLCKIEAAKDSFTTWTTDLKKRINAQQDIKVDLQIGESIIKHTWRHTPQGKHKDILGEALRTIGTWSSEKSQTPKTILNFFSSPVLEAAMNEFFENPVWYDHELPIQVEPLLARYSSWYEFFPRSTVSKDIPHGTFKMAQDRLNYIKDMGFNVVYFPPIHPVGREFRKGKNNSTKAEAGDVGSPWAIGAKEGGHKDILPALGTLKDFKGLIEKARSLKMEIAMDIAFQCAPDHPYVKAHPEWFKHRPDGTIQYAENPPKKYQDIYPFDFECKEWKSLWQELLSVVTYWVNQGVRVFRVDNPHTKPFHFWEWLIREVRLKNPEVIFLAEAFTRPKMMAYLAKAGFSQSYTYFTWRNVKWELTQYMTELTQTELKDYFGANFWPNTPDILHEHLQEDNPGVYKQRLILAATLMSNYGIYGPAFELMSYQPKEKGSEEYLHSEKYEVKNWNLDDPRSLAPFIRQINQIRENHPSLQQNRTFRFHPVDNESIIAYSKTHGDEKIVVVVNLDSRRSQSGLVELPLIDWKIAESENYEMEDLLTGVFYTWRGWRNFVELRPNQPAHIFKLKTHKNKLVASGANA</sequence>
<dbReference type="HAMAP" id="MF_02124">
    <property type="entry name" value="GlgE"/>
    <property type="match status" value="1"/>
</dbReference>
<dbReference type="Gene3D" id="1.20.58.80">
    <property type="entry name" value="Phosphotransferase system, lactose/cellobiose-type IIA subunit"/>
    <property type="match status" value="1"/>
</dbReference>
<dbReference type="RefSeq" id="WP_061835691.1">
    <property type="nucleotide sequence ID" value="NZ_LUKE01000003.1"/>
</dbReference>
<dbReference type="InterPro" id="IPR006047">
    <property type="entry name" value="GH13_cat_dom"/>
</dbReference>
<reference evidence="8 9" key="1">
    <citation type="submission" date="2016-03" db="EMBL/GenBank/DDBJ databases">
        <authorList>
            <person name="Ploux O."/>
        </authorList>
    </citation>
    <scope>NUCLEOTIDE SEQUENCE [LARGE SCALE GENOMIC DNA]</scope>
    <source>
        <strain evidence="8 9">R0</strain>
    </source>
</reference>
<keyword evidence="2 6" id="KW-0328">Glycosyltransferase</keyword>
<evidence type="ECO:0000313" key="9">
    <source>
        <dbReference type="Proteomes" id="UP000075320"/>
    </source>
</evidence>
<feature type="active site" description="Nucleophile" evidence="6">
    <location>
        <position position="392"/>
    </location>
</feature>
<evidence type="ECO:0000313" key="8">
    <source>
        <dbReference type="EMBL" id="KYG63797.1"/>
    </source>
</evidence>
<dbReference type="InterPro" id="IPR026585">
    <property type="entry name" value="GlgE"/>
</dbReference>
<keyword evidence="3 6" id="KW-0808">Transferase</keyword>
<dbReference type="SMART" id="SM00642">
    <property type="entry name" value="Aamy"/>
    <property type="match status" value="1"/>
</dbReference>
<evidence type="ECO:0000256" key="6">
    <source>
        <dbReference type="HAMAP-Rule" id="MF_02124"/>
    </source>
</evidence>
<dbReference type="Gene3D" id="2.60.40.10">
    <property type="entry name" value="Immunoglobulins"/>
    <property type="match status" value="1"/>
</dbReference>
<feature type="binding site" evidence="6">
    <location>
        <position position="321"/>
    </location>
    <ligand>
        <name>alpha-maltose 1-phosphate</name>
        <dbReference type="ChEBI" id="CHEBI:63576"/>
    </ligand>
</feature>
<dbReference type="GO" id="GO:0004553">
    <property type="term" value="F:hydrolase activity, hydrolyzing O-glycosyl compounds"/>
    <property type="evidence" value="ECO:0007669"/>
    <property type="project" value="InterPro"/>
</dbReference>
<dbReference type="InterPro" id="IPR049171">
    <property type="entry name" value="GLGE_C"/>
</dbReference>
<feature type="binding site" evidence="6">
    <location>
        <position position="393"/>
    </location>
    <ligand>
        <name>alpha-maltose 1-phosphate</name>
        <dbReference type="ChEBI" id="CHEBI:63576"/>
    </ligand>
</feature>
<dbReference type="Gene3D" id="2.60.40.1180">
    <property type="entry name" value="Golgi alpha-mannosidase II"/>
    <property type="match status" value="1"/>
</dbReference>
<dbReference type="GO" id="GO:0016758">
    <property type="term" value="F:hexosyltransferase activity"/>
    <property type="evidence" value="ECO:0007669"/>
    <property type="project" value="UniProtKB-UniRule"/>
</dbReference>
<keyword evidence="4 6" id="KW-0119">Carbohydrate metabolism</keyword>
<feature type="domain" description="Glycosyl hydrolase family 13 catalytic" evidence="7">
    <location>
        <begin position="209"/>
        <end position="559"/>
    </location>
</feature>
<dbReference type="PANTHER" id="PTHR47786">
    <property type="entry name" value="ALPHA-1,4-GLUCAN:MALTOSE-1-PHOSPHATE MALTOSYLTRANSFERASE"/>
    <property type="match status" value="1"/>
</dbReference>
<evidence type="ECO:0000256" key="2">
    <source>
        <dbReference type="ARBA" id="ARBA00022676"/>
    </source>
</evidence>
<dbReference type="AlphaFoldDB" id="A0A150WJ29"/>
<evidence type="ECO:0000256" key="4">
    <source>
        <dbReference type="ARBA" id="ARBA00023277"/>
    </source>
</evidence>
<evidence type="ECO:0000259" key="7">
    <source>
        <dbReference type="SMART" id="SM00642"/>
    </source>
</evidence>
<feature type="site" description="Transition state stabilizer" evidence="6">
    <location>
        <position position="479"/>
    </location>
</feature>
<dbReference type="SUPFAM" id="SSF51011">
    <property type="entry name" value="Glycosyl hydrolase domain"/>
    <property type="match status" value="1"/>
</dbReference>
<evidence type="ECO:0000256" key="3">
    <source>
        <dbReference type="ARBA" id="ARBA00022679"/>
    </source>
</evidence>
<keyword evidence="9" id="KW-1185">Reference proteome</keyword>
<dbReference type="PANTHER" id="PTHR47786:SF2">
    <property type="entry name" value="GLYCOSYL HYDROLASE FAMILY 13 CATALYTIC DOMAIN-CONTAINING PROTEIN"/>
    <property type="match status" value="1"/>
</dbReference>
<proteinExistence type="inferred from homology"/>
<dbReference type="CDD" id="cd11344">
    <property type="entry name" value="AmyAc_GlgE_like"/>
    <property type="match status" value="1"/>
</dbReference>
<dbReference type="InterPro" id="IPR017853">
    <property type="entry name" value="GH"/>
</dbReference>
<dbReference type="GO" id="GO:0030979">
    <property type="term" value="P:alpha-glucan biosynthetic process"/>
    <property type="evidence" value="ECO:0007669"/>
    <property type="project" value="UniProtKB-UniRule"/>
</dbReference>
<dbReference type="EMBL" id="LUKE01000003">
    <property type="protein sequence ID" value="KYG63797.1"/>
    <property type="molecule type" value="Genomic_DNA"/>
</dbReference>
<dbReference type="Pfam" id="PF11896">
    <property type="entry name" value="GlgE_dom_N_S"/>
    <property type="match status" value="1"/>
</dbReference>
<name>A0A150WJ29_BDEBC</name>
<dbReference type="OrthoDB" id="9805159at2"/>
<comment type="caution">
    <text evidence="8">The sequence shown here is derived from an EMBL/GenBank/DDBJ whole genome shotgun (WGS) entry which is preliminary data.</text>
</comment>
<protein>
    <recommendedName>
        <fullName evidence="6">Alpha-1,4-glucan:maltose-1-phosphate maltosyltransferase</fullName>
        <shortName evidence="6">GMPMT</shortName>
        <ecNumber evidence="6">2.4.99.16</ecNumber>
    </recommendedName>
    <alternativeName>
        <fullName evidence="6">(1-&gt;4)-alpha-D-glucan:maltose-1-phosphate alpha-D-maltosyltransferase</fullName>
    </alternativeName>
</protein>
<organism evidence="8 9">
    <name type="scientific">Bdellovibrio bacteriovorus</name>
    <dbReference type="NCBI Taxonomy" id="959"/>
    <lineage>
        <taxon>Bacteria</taxon>
        <taxon>Pseudomonadati</taxon>
        <taxon>Bdellovibrionota</taxon>
        <taxon>Bdellovibrionia</taxon>
        <taxon>Bdellovibrionales</taxon>
        <taxon>Pseudobdellovibrionaceae</taxon>
        <taxon>Bdellovibrio</taxon>
    </lineage>
</organism>
<comment type="function">
    <text evidence="6">Maltosyltransferase that uses maltose 1-phosphate (M1P) as the sugar donor to elongate linear or branched alpha-(1-&gt;4)-glucans. Is involved in a branched alpha-glucan biosynthetic pathway from trehalose, together with TreS, Mak and GlgB.</text>
</comment>
<dbReference type="SUPFAM" id="SSF51445">
    <property type="entry name" value="(Trans)glycosidases"/>
    <property type="match status" value="1"/>
</dbReference>
<feature type="binding site" evidence="6">
    <location>
        <position position="261"/>
    </location>
    <ligand>
        <name>alpha-maltose 1-phosphate</name>
        <dbReference type="ChEBI" id="CHEBI:63576"/>
    </ligand>
</feature>
<gene>
    <name evidence="6" type="primary">glgE</name>
    <name evidence="8" type="ORF">AZI86_13315</name>
</gene>
<accession>A0A150WJ29</accession>
<comment type="catalytic activity">
    <reaction evidence="5 6">
        <text>alpha-maltose 1-phosphate + [(1-&gt;4)-alpha-D-glucosyl](n) = [(1-&gt;4)-alpha-D-glucosyl](n+2) + phosphate</text>
        <dbReference type="Rhea" id="RHEA:42692"/>
        <dbReference type="Rhea" id="RHEA-COMP:9584"/>
        <dbReference type="Rhea" id="RHEA-COMP:10183"/>
        <dbReference type="ChEBI" id="CHEBI:15444"/>
        <dbReference type="ChEBI" id="CHEBI:43474"/>
        <dbReference type="ChEBI" id="CHEBI:63576"/>
        <dbReference type="EC" id="2.4.99.16"/>
    </reaction>
</comment>
<feature type="active site" description="Proton donor" evidence="6">
    <location>
        <position position="421"/>
    </location>
</feature>
<evidence type="ECO:0000256" key="5">
    <source>
        <dbReference type="ARBA" id="ARBA00048735"/>
    </source>
</evidence>
<dbReference type="InterPro" id="IPR013780">
    <property type="entry name" value="Glyco_hydro_b"/>
</dbReference>